<keyword evidence="4" id="KW-1185">Reference proteome</keyword>
<dbReference type="OrthoDB" id="1758039at2"/>
<evidence type="ECO:0000313" key="4">
    <source>
        <dbReference type="Proteomes" id="UP000008457"/>
    </source>
</evidence>
<evidence type="ECO:0000256" key="1">
    <source>
        <dbReference type="SAM" id="Phobius"/>
    </source>
</evidence>
<feature type="transmembrane region" description="Helical" evidence="1">
    <location>
        <begin position="139"/>
        <end position="157"/>
    </location>
</feature>
<accession>F4A0C8</accession>
<reference evidence="3 4" key="2">
    <citation type="journal article" date="2011" name="Stand. Genomic Sci.">
        <title>Complete genome sequence of Mahella australiensis type strain (50-1 BON).</title>
        <authorList>
            <person name="Sikorski J."/>
            <person name="Teshima H."/>
            <person name="Nolan M."/>
            <person name="Lucas S."/>
            <person name="Hammon N."/>
            <person name="Deshpande S."/>
            <person name="Cheng J.F."/>
            <person name="Pitluck S."/>
            <person name="Liolios K."/>
            <person name="Pagani I."/>
            <person name="Ivanova N."/>
            <person name="Huntemann M."/>
            <person name="Mavromatis K."/>
            <person name="Ovchinikova G."/>
            <person name="Pati A."/>
            <person name="Tapia R."/>
            <person name="Han C."/>
            <person name="Goodwin L."/>
            <person name="Chen A."/>
            <person name="Palaniappan K."/>
            <person name="Land M."/>
            <person name="Hauser L."/>
            <person name="Ngatchou-Djao O.D."/>
            <person name="Rohde M."/>
            <person name="Pukall R."/>
            <person name="Spring S."/>
            <person name="Abt B."/>
            <person name="Goker M."/>
            <person name="Detter J.C."/>
            <person name="Woyke T."/>
            <person name="Bristow J."/>
            <person name="Markowitz V."/>
            <person name="Hugenholtz P."/>
            <person name="Eisen J.A."/>
            <person name="Kyrpides N.C."/>
            <person name="Klenk H.P."/>
            <person name="Lapidus A."/>
        </authorList>
    </citation>
    <scope>NUCLEOTIDE SEQUENCE [LARGE SCALE GENOMIC DNA]</scope>
    <source>
        <strain evidence="4">DSM 15567 / CIP 107919 / 50-1 BON</strain>
    </source>
</reference>
<dbReference type="eggNOG" id="ENOG50337MD">
    <property type="taxonomic scope" value="Bacteria"/>
</dbReference>
<keyword evidence="1" id="KW-1133">Transmembrane helix</keyword>
<reference evidence="4" key="1">
    <citation type="submission" date="2010-11" db="EMBL/GenBank/DDBJ databases">
        <title>The complete genome of Mahella australiensis DSM 15567.</title>
        <authorList>
            <consortium name="US DOE Joint Genome Institute (JGI-PGF)"/>
            <person name="Lucas S."/>
            <person name="Copeland A."/>
            <person name="Lapidus A."/>
            <person name="Bruce D."/>
            <person name="Goodwin L."/>
            <person name="Pitluck S."/>
            <person name="Kyrpides N."/>
            <person name="Mavromatis K."/>
            <person name="Pagani I."/>
            <person name="Ivanova N."/>
            <person name="Teshima H."/>
            <person name="Brettin T."/>
            <person name="Detter J.C."/>
            <person name="Han C."/>
            <person name="Tapia R."/>
            <person name="Land M."/>
            <person name="Hauser L."/>
            <person name="Markowitz V."/>
            <person name="Cheng J.-F."/>
            <person name="Hugenholtz P."/>
            <person name="Woyke T."/>
            <person name="Wu D."/>
            <person name="Spring S."/>
            <person name="Pukall R."/>
            <person name="Steenblock K."/>
            <person name="Schneider S."/>
            <person name="Klenk H.-P."/>
            <person name="Eisen J.A."/>
        </authorList>
    </citation>
    <scope>NUCLEOTIDE SEQUENCE [LARGE SCALE GENOMIC DNA]</scope>
    <source>
        <strain evidence="4">DSM 15567 / CIP 107919 / 50-1 BON</strain>
    </source>
</reference>
<dbReference type="STRING" id="697281.Mahau_2865"/>
<evidence type="ECO:0000313" key="3">
    <source>
        <dbReference type="EMBL" id="AEE97989.1"/>
    </source>
</evidence>
<evidence type="ECO:0000256" key="2">
    <source>
        <dbReference type="SAM" id="SignalP"/>
    </source>
</evidence>
<dbReference type="HOGENOM" id="CLU_1615936_0_0_9"/>
<feature type="chain" id="PRO_5003309736" description="Nucleic acid binding OB-fold tRNA/helicase-type" evidence="2">
    <location>
        <begin position="23"/>
        <end position="173"/>
    </location>
</feature>
<protein>
    <recommendedName>
        <fullName evidence="5">Nucleic acid binding OB-fold tRNA/helicase-type</fullName>
    </recommendedName>
</protein>
<keyword evidence="2" id="KW-0732">Signal</keyword>
<keyword evidence="1" id="KW-0812">Transmembrane</keyword>
<proteinExistence type="predicted"/>
<dbReference type="Proteomes" id="UP000008457">
    <property type="component" value="Chromosome"/>
</dbReference>
<sequence length="173" mass="19054">MYKATAAALILLLCLWPMIALADGVKVSSNDLIDKAKEYDGMEVVYAGEVIGDILDRGDYVWINVFDGDNAIGIWAESDEVKGVKFIGRYDARGDIVKVTGVFHRACEEHGGDFDIHAQNVEIVAQGHPVAHAIDRRKVILAMVLFVSAIVCMVFVLRKNQEDKTGYKGGNRL</sequence>
<dbReference type="RefSeq" id="WP_013782400.1">
    <property type="nucleotide sequence ID" value="NC_015520.1"/>
</dbReference>
<dbReference type="AlphaFoldDB" id="F4A0C8"/>
<keyword evidence="1" id="KW-0472">Membrane</keyword>
<gene>
    <name evidence="3" type="ordered locus">Mahau_2865</name>
</gene>
<evidence type="ECO:0008006" key="5">
    <source>
        <dbReference type="Google" id="ProtNLM"/>
    </source>
</evidence>
<name>F4A0C8_MAHA5</name>
<dbReference type="EMBL" id="CP002360">
    <property type="protein sequence ID" value="AEE97989.1"/>
    <property type="molecule type" value="Genomic_DNA"/>
</dbReference>
<feature type="signal peptide" evidence="2">
    <location>
        <begin position="1"/>
        <end position="22"/>
    </location>
</feature>
<dbReference type="KEGG" id="mas:Mahau_2865"/>
<organism evidence="3 4">
    <name type="scientific">Mahella australiensis (strain DSM 15567 / CIP 107919 / 50-1 BON)</name>
    <dbReference type="NCBI Taxonomy" id="697281"/>
    <lineage>
        <taxon>Bacteria</taxon>
        <taxon>Bacillati</taxon>
        <taxon>Bacillota</taxon>
        <taxon>Clostridia</taxon>
        <taxon>Thermoanaerobacterales</taxon>
        <taxon>Thermoanaerobacterales Family IV. Incertae Sedis</taxon>
        <taxon>Mahella</taxon>
    </lineage>
</organism>